<dbReference type="SUPFAM" id="SSF48317">
    <property type="entry name" value="Acid phosphatase/Vanadium-dependent haloperoxidase"/>
    <property type="match status" value="1"/>
</dbReference>
<dbReference type="Pfam" id="PF01569">
    <property type="entry name" value="PAP2"/>
    <property type="match status" value="1"/>
</dbReference>
<dbReference type="PANTHER" id="PTHR14969:SF13">
    <property type="entry name" value="AT30094P"/>
    <property type="match status" value="1"/>
</dbReference>
<evidence type="ECO:0000313" key="3">
    <source>
        <dbReference type="EMBL" id="TGA97169.1"/>
    </source>
</evidence>
<keyword evidence="1" id="KW-1133">Transmembrane helix</keyword>
<dbReference type="InterPro" id="IPR036938">
    <property type="entry name" value="PAP2/HPO_sf"/>
</dbReference>
<keyword evidence="1" id="KW-0472">Membrane</keyword>
<dbReference type="SMART" id="SM00014">
    <property type="entry name" value="acidPPc"/>
    <property type="match status" value="1"/>
</dbReference>
<comment type="caution">
    <text evidence="3">The sequence shown here is derived from an EMBL/GenBank/DDBJ whole genome shotgun (WGS) entry which is preliminary data.</text>
</comment>
<keyword evidence="1" id="KW-0812">Transmembrane</keyword>
<dbReference type="Gene3D" id="1.20.144.10">
    <property type="entry name" value="Phosphatidic acid phosphatase type 2/haloperoxidase"/>
    <property type="match status" value="2"/>
</dbReference>
<sequence>MAMNRAWIVILCALVFLAFALAIRNSEVVRLDNRLIQDLDPLRTKPLIAFFSKLTDFGDSKLLILIIILSSLYLLLRRKIFALILLPTAFIVERCLNEALKNQIMRHRPNFPHLVDVSGYSFPSGHAMNASTVYGLLIILITPLIGIKWIKVLWIGINLAMILLIGFSRPFLRVHFFTDVLAGYSLGGLVVGLALLAMIFIERRKNSR</sequence>
<evidence type="ECO:0000259" key="2">
    <source>
        <dbReference type="SMART" id="SM00014"/>
    </source>
</evidence>
<evidence type="ECO:0000313" key="4">
    <source>
        <dbReference type="Proteomes" id="UP000298347"/>
    </source>
</evidence>
<organism evidence="3 4">
    <name type="scientific">Sporolactobacillus shoreae</name>
    <dbReference type="NCBI Taxonomy" id="1465501"/>
    <lineage>
        <taxon>Bacteria</taxon>
        <taxon>Bacillati</taxon>
        <taxon>Bacillota</taxon>
        <taxon>Bacilli</taxon>
        <taxon>Bacillales</taxon>
        <taxon>Sporolactobacillaceae</taxon>
        <taxon>Sporolactobacillus</taxon>
    </lineage>
</organism>
<name>A0A4Z0GKJ3_9BACL</name>
<dbReference type="CDD" id="cd03392">
    <property type="entry name" value="PAP2_like_2"/>
    <property type="match status" value="1"/>
</dbReference>
<keyword evidence="4" id="KW-1185">Reference proteome</keyword>
<reference evidence="3 4" key="1">
    <citation type="journal article" date="2015" name="Int. J. Syst. Evol. Microbiol.">
        <title>Sporolactobacillus shoreae sp. nov. and Sporolactobacillus spathodeae sp. nov., two spore-forming lactic acid bacteria isolated from tree barks in Thailand.</title>
        <authorList>
            <person name="Thamacharoensuk T."/>
            <person name="Kitahara M."/>
            <person name="Ohkuma M."/>
            <person name="Thongchul N."/>
            <person name="Tanasupawat S."/>
        </authorList>
    </citation>
    <scope>NUCLEOTIDE SEQUENCE [LARGE SCALE GENOMIC DNA]</scope>
    <source>
        <strain evidence="3 4">BK92</strain>
    </source>
</reference>
<dbReference type="OrthoDB" id="9789113at2"/>
<feature type="transmembrane region" description="Helical" evidence="1">
    <location>
        <begin position="60"/>
        <end position="76"/>
    </location>
</feature>
<feature type="transmembrane region" description="Helical" evidence="1">
    <location>
        <begin position="181"/>
        <end position="201"/>
    </location>
</feature>
<dbReference type="EMBL" id="SRJD01000016">
    <property type="protein sequence ID" value="TGA97169.1"/>
    <property type="molecule type" value="Genomic_DNA"/>
</dbReference>
<dbReference type="PANTHER" id="PTHR14969">
    <property type="entry name" value="SPHINGOSINE-1-PHOSPHATE PHOSPHOHYDROLASE"/>
    <property type="match status" value="1"/>
</dbReference>
<dbReference type="AlphaFoldDB" id="A0A4Z0GKJ3"/>
<protein>
    <submittedName>
        <fullName evidence="3">Phosphatase PAP2 family protein</fullName>
    </submittedName>
</protein>
<dbReference type="InterPro" id="IPR000326">
    <property type="entry name" value="PAP2/HPO"/>
</dbReference>
<feature type="transmembrane region" description="Helical" evidence="1">
    <location>
        <begin position="120"/>
        <end position="145"/>
    </location>
</feature>
<evidence type="ECO:0000256" key="1">
    <source>
        <dbReference type="SAM" id="Phobius"/>
    </source>
</evidence>
<feature type="domain" description="Phosphatidic acid phosphatase type 2/haloperoxidase" evidence="2">
    <location>
        <begin position="81"/>
        <end position="195"/>
    </location>
</feature>
<gene>
    <name evidence="3" type="ORF">E4665_13000</name>
</gene>
<accession>A0A4Z0GKJ3</accession>
<dbReference type="Proteomes" id="UP000298347">
    <property type="component" value="Unassembled WGS sequence"/>
</dbReference>
<proteinExistence type="predicted"/>